<dbReference type="EMBL" id="CP003379">
    <property type="protein sequence ID" value="AFL90453.1"/>
    <property type="molecule type" value="Genomic_DNA"/>
</dbReference>
<evidence type="ECO:0000313" key="2">
    <source>
        <dbReference type="EMBL" id="AFL90453.1"/>
    </source>
</evidence>
<dbReference type="HOGENOM" id="CLU_155301_0_0_0"/>
<feature type="transmembrane region" description="Helical" evidence="1">
    <location>
        <begin position="106"/>
        <end position="126"/>
    </location>
</feature>
<accession>I3ZMI5</accession>
<feature type="transmembrane region" description="Helical" evidence="1">
    <location>
        <begin position="79"/>
        <end position="100"/>
    </location>
</feature>
<organism evidence="2 3">
    <name type="scientific">Terriglobus roseus (strain DSM 18391 / NRRL B-41598 / KBS 63)</name>
    <dbReference type="NCBI Taxonomy" id="926566"/>
    <lineage>
        <taxon>Bacteria</taxon>
        <taxon>Pseudomonadati</taxon>
        <taxon>Acidobacteriota</taxon>
        <taxon>Terriglobia</taxon>
        <taxon>Terriglobales</taxon>
        <taxon>Acidobacteriaceae</taxon>
        <taxon>Terriglobus</taxon>
    </lineage>
</organism>
<reference evidence="2 3" key="1">
    <citation type="submission" date="2012-06" db="EMBL/GenBank/DDBJ databases">
        <title>Complete genome of Terriglobus roseus DSM 18391.</title>
        <authorList>
            <consortium name="US DOE Joint Genome Institute (JGI-PGF)"/>
            <person name="Lucas S."/>
            <person name="Copeland A."/>
            <person name="Lapidus A."/>
            <person name="Glavina del Rio T."/>
            <person name="Dalin E."/>
            <person name="Tice H."/>
            <person name="Bruce D."/>
            <person name="Goodwin L."/>
            <person name="Pitluck S."/>
            <person name="Peters L."/>
            <person name="Mikhailova N."/>
            <person name="Munk A.C.C."/>
            <person name="Kyrpides N."/>
            <person name="Mavromatis K."/>
            <person name="Ivanova N."/>
            <person name="Brettin T."/>
            <person name="Detter J.C."/>
            <person name="Han C."/>
            <person name="Larimer F."/>
            <person name="Land M."/>
            <person name="Hauser L."/>
            <person name="Markowitz V."/>
            <person name="Cheng J.-F."/>
            <person name="Hugenholtz P."/>
            <person name="Woyke T."/>
            <person name="Wu D."/>
            <person name="Brambilla E."/>
            <person name="Klenk H.-P."/>
            <person name="Eisen J.A."/>
        </authorList>
    </citation>
    <scope>NUCLEOTIDE SEQUENCE [LARGE SCALE GENOMIC DNA]</scope>
    <source>
        <strain evidence="3">DSM 18391 / NRRL B-41598 / KBS 63</strain>
    </source>
</reference>
<keyword evidence="3" id="KW-1185">Reference proteome</keyword>
<feature type="transmembrane region" description="Helical" evidence="1">
    <location>
        <begin position="46"/>
        <end position="67"/>
    </location>
</feature>
<dbReference type="OrthoDB" id="121369at2"/>
<dbReference type="RefSeq" id="WP_014787713.1">
    <property type="nucleotide sequence ID" value="NC_018014.1"/>
</dbReference>
<keyword evidence="1" id="KW-0472">Membrane</keyword>
<dbReference type="AlphaFoldDB" id="I3ZMI5"/>
<dbReference type="Proteomes" id="UP000006056">
    <property type="component" value="Chromosome"/>
</dbReference>
<keyword evidence="1" id="KW-1133">Transmembrane helix</keyword>
<evidence type="ECO:0000256" key="1">
    <source>
        <dbReference type="SAM" id="Phobius"/>
    </source>
</evidence>
<keyword evidence="1" id="KW-0812">Transmembrane</keyword>
<dbReference type="STRING" id="926566.Terro_4249"/>
<proteinExistence type="predicted"/>
<dbReference type="KEGG" id="trs:Terro_4249"/>
<dbReference type="eggNOG" id="ENOG502ZM0D">
    <property type="taxonomic scope" value="Bacteria"/>
</dbReference>
<protein>
    <submittedName>
        <fullName evidence="2">Uncharacterized protein</fullName>
    </submittedName>
</protein>
<sequence length="136" mass="14487">MKRSLLIAYQLATGVSDASTGLLLIASPELALRLMKLHAATEILPFLSYIGTFVLSVGIAGLYGAVLAARPGSEEKLEVVWTLTSITRGLVATFVAYKIATGEFEQGWISVVLVDGAVALLQLVGLTRKWLSHVST</sequence>
<evidence type="ECO:0000313" key="3">
    <source>
        <dbReference type="Proteomes" id="UP000006056"/>
    </source>
</evidence>
<name>I3ZMI5_TERRK</name>
<gene>
    <name evidence="2" type="ordered locus">Terro_4249</name>
</gene>